<sequence length="449" mass="50568">MLKSGILCCFLSLLLINIVTCGKHIEDQAFNDLNDDGEKTLPAKLSNNSSEVLPTTSNFTGSTEASEVAKKSPKEANHKFADLQEHEFPGDDGRNSTQLQELRNTLEKLIEDFPTKRDLNGLGEVLEAATKTLGNSSMEMRNLIDKFDSLADQKSIAGISTDIQAQFNGIGKYIQVLLANQTNLAAAIQRLETNLQRQSNKSENNSVFFETKITEAVRQLFAKIEFEMKNYTEVVNSSLDELRSEILSKFKLDEEKSAEIKQAIETYNNSIQANFKELTGKVQKEAMLTTLNLTNSFSALQTILVQYDTRMRDLVGRIHSNVSENRQLLEKMRSELEESLKDELVTKFEEKLEESKQDIITAFVNISAASPIESTEKPNMWQKMENLDFSFVILVCIFLSQLITLVVIAVCGCKLNQRPAAPVDQAIPMSPLSNRSFRQEYFLSNNELF</sequence>
<reference evidence="4 5" key="1">
    <citation type="submission" date="2020-04" db="EMBL/GenBank/DDBJ databases">
        <authorList>
            <person name="Alioto T."/>
            <person name="Alioto T."/>
            <person name="Gomez Garrido J."/>
        </authorList>
    </citation>
    <scope>NUCLEOTIDE SEQUENCE [LARGE SCALE GENOMIC DNA]</scope>
</reference>
<evidence type="ECO:0000256" key="2">
    <source>
        <dbReference type="SAM" id="Phobius"/>
    </source>
</evidence>
<feature type="region of interest" description="Disordered" evidence="1">
    <location>
        <begin position="41"/>
        <end position="75"/>
    </location>
</feature>
<protein>
    <submittedName>
        <fullName evidence="4">Uncharacterized protein</fullName>
    </submittedName>
</protein>
<gene>
    <name evidence="4" type="ORF">CLODIP_2_CD08881</name>
</gene>
<feature type="transmembrane region" description="Helical" evidence="2">
    <location>
        <begin position="389"/>
        <end position="411"/>
    </location>
</feature>
<dbReference type="AlphaFoldDB" id="A0A8S1BXI9"/>
<keyword evidence="2" id="KW-1133">Transmembrane helix</keyword>
<accession>A0A8S1BXI9</accession>
<evidence type="ECO:0000313" key="5">
    <source>
        <dbReference type="Proteomes" id="UP000494165"/>
    </source>
</evidence>
<evidence type="ECO:0000256" key="1">
    <source>
        <dbReference type="SAM" id="MobiDB-lite"/>
    </source>
</evidence>
<evidence type="ECO:0000313" key="4">
    <source>
        <dbReference type="EMBL" id="CAB3360341.1"/>
    </source>
</evidence>
<dbReference type="Proteomes" id="UP000494165">
    <property type="component" value="Unassembled WGS sequence"/>
</dbReference>
<feature type="compositionally biased region" description="Polar residues" evidence="1">
    <location>
        <begin position="45"/>
        <end position="65"/>
    </location>
</feature>
<dbReference type="EMBL" id="CADEPI010000003">
    <property type="protein sequence ID" value="CAB3360341.1"/>
    <property type="molecule type" value="Genomic_DNA"/>
</dbReference>
<keyword evidence="2" id="KW-0812">Transmembrane</keyword>
<feature type="chain" id="PRO_5035730853" evidence="3">
    <location>
        <begin position="22"/>
        <end position="449"/>
    </location>
</feature>
<organism evidence="4 5">
    <name type="scientific">Cloeon dipterum</name>
    <dbReference type="NCBI Taxonomy" id="197152"/>
    <lineage>
        <taxon>Eukaryota</taxon>
        <taxon>Metazoa</taxon>
        <taxon>Ecdysozoa</taxon>
        <taxon>Arthropoda</taxon>
        <taxon>Hexapoda</taxon>
        <taxon>Insecta</taxon>
        <taxon>Pterygota</taxon>
        <taxon>Palaeoptera</taxon>
        <taxon>Ephemeroptera</taxon>
        <taxon>Pisciforma</taxon>
        <taxon>Baetidae</taxon>
        <taxon>Cloeon</taxon>
    </lineage>
</organism>
<evidence type="ECO:0000256" key="3">
    <source>
        <dbReference type="SAM" id="SignalP"/>
    </source>
</evidence>
<proteinExistence type="predicted"/>
<keyword evidence="3" id="KW-0732">Signal</keyword>
<feature type="signal peptide" evidence="3">
    <location>
        <begin position="1"/>
        <end position="21"/>
    </location>
</feature>
<comment type="caution">
    <text evidence="4">The sequence shown here is derived from an EMBL/GenBank/DDBJ whole genome shotgun (WGS) entry which is preliminary data.</text>
</comment>
<name>A0A8S1BXI9_9INSE</name>
<keyword evidence="5" id="KW-1185">Reference proteome</keyword>
<keyword evidence="2" id="KW-0472">Membrane</keyword>